<dbReference type="Proteomes" id="UP000183810">
    <property type="component" value="Chromosome"/>
</dbReference>
<evidence type="ECO:0000259" key="6">
    <source>
        <dbReference type="PROSITE" id="PS50893"/>
    </source>
</evidence>
<reference evidence="7" key="1">
    <citation type="submission" date="2016-11" db="EMBL/GenBank/DDBJ databases">
        <authorList>
            <person name="Jaros S."/>
            <person name="Januszkiewicz K."/>
            <person name="Wedrychowicz H."/>
        </authorList>
    </citation>
    <scope>NUCLEOTIDE SEQUENCE [LARGE SCALE GENOMIC DNA]</scope>
    <source>
        <strain evidence="7">Y48</strain>
    </source>
</reference>
<dbReference type="Pfam" id="PF08352">
    <property type="entry name" value="oligo_HPY"/>
    <property type="match status" value="1"/>
</dbReference>
<keyword evidence="3" id="KW-0547">Nucleotide-binding</keyword>
<evidence type="ECO:0000256" key="1">
    <source>
        <dbReference type="ARBA" id="ARBA00005417"/>
    </source>
</evidence>
<evidence type="ECO:0000256" key="4">
    <source>
        <dbReference type="ARBA" id="ARBA00022840"/>
    </source>
</evidence>
<accession>A0A1J0VSE5</accession>
<organism evidence="7 8">
    <name type="scientific">Nocardia mangyaensis</name>
    <dbReference type="NCBI Taxonomy" id="2213200"/>
    <lineage>
        <taxon>Bacteria</taxon>
        <taxon>Bacillati</taxon>
        <taxon>Actinomycetota</taxon>
        <taxon>Actinomycetes</taxon>
        <taxon>Mycobacteriales</taxon>
        <taxon>Nocardiaceae</taxon>
        <taxon>Nocardia</taxon>
    </lineage>
</organism>
<evidence type="ECO:0000256" key="5">
    <source>
        <dbReference type="SAM" id="MobiDB-lite"/>
    </source>
</evidence>
<dbReference type="InterPro" id="IPR017871">
    <property type="entry name" value="ABC_transporter-like_CS"/>
</dbReference>
<feature type="domain" description="ABC transporter" evidence="6">
    <location>
        <begin position="273"/>
        <end position="516"/>
    </location>
</feature>
<name>A0A1J0VSE5_9NOCA</name>
<evidence type="ECO:0000313" key="8">
    <source>
        <dbReference type="Proteomes" id="UP000183810"/>
    </source>
</evidence>
<dbReference type="SUPFAM" id="SSF52540">
    <property type="entry name" value="P-loop containing nucleoside triphosphate hydrolases"/>
    <property type="match status" value="2"/>
</dbReference>
<dbReference type="NCBIfam" id="NF007739">
    <property type="entry name" value="PRK10419.1"/>
    <property type="match status" value="2"/>
</dbReference>
<dbReference type="GO" id="GO:0016887">
    <property type="term" value="F:ATP hydrolysis activity"/>
    <property type="evidence" value="ECO:0007669"/>
    <property type="project" value="InterPro"/>
</dbReference>
<dbReference type="PANTHER" id="PTHR43776:SF7">
    <property type="entry name" value="D,D-DIPEPTIDE TRANSPORT ATP-BINDING PROTEIN DDPF-RELATED"/>
    <property type="match status" value="1"/>
</dbReference>
<feature type="domain" description="ABC transporter" evidence="6">
    <location>
        <begin position="5"/>
        <end position="255"/>
    </location>
</feature>
<dbReference type="CDD" id="cd03257">
    <property type="entry name" value="ABC_NikE_OppD_transporters"/>
    <property type="match status" value="2"/>
</dbReference>
<sequence length="626" mass="67080">MSPLLEIDDLTVTFTHRSGRTRAVDGLTLTVAARESLALVGESGSGKSATALAVMGLLPASARVAGSVRLTGLELLDLPDQEFSRLRGRRVAMVHQDPLGSLTPVLSVGAQVIEALTIHQRGISRHDATHRAVELLDAVGIPAARTRISALPHEFSGGMRQRVGIAMAMANSPELIIADEPTSALDVTVAAQILDLLDDVRTETGAALLLITHDLGVVARSCERVAVMNHGVLVEQGAVETLFTSPASGELRSLLTATTSSAGHGRPAGNPVLRVTGLRKHFTARRGHEVTAVDGVDLDLAAGQALALIGESGCGKTTLLREIIGLRRPAAGTIEVLGRDLAALRRRDRAKLRQHVQMVMQDPTASLNPTMTVADLIAEPLRIHGWSRANARARARELLDLVGLDEDCAERRPARLSGGQRQRVAIARALAPRPRLVLLDEPVSALDMSLRAGIIDLLTELRDQFDLAFLMVSHDLSLTRQAVEHVAVMYLGKVVESGPVGEVLDQPLHPYTRALIAATPTLDVCTARARRAAVLTGECPDPGAKSDRPQGCAFRARCRLYAELPVSERHRCEQLAPSARSVGARRITCHHAVLTPESASWSGSAHRVTPAVQDDDVRARPHVRTR</sequence>
<dbReference type="OrthoDB" id="8036461at2"/>
<dbReference type="InterPro" id="IPR003439">
    <property type="entry name" value="ABC_transporter-like_ATP-bd"/>
</dbReference>
<dbReference type="GO" id="GO:0015833">
    <property type="term" value="P:peptide transport"/>
    <property type="evidence" value="ECO:0007669"/>
    <property type="project" value="InterPro"/>
</dbReference>
<dbReference type="RefSeq" id="WP_071928143.1">
    <property type="nucleotide sequence ID" value="NZ_CP018082.1"/>
</dbReference>
<dbReference type="NCBIfam" id="NF008453">
    <property type="entry name" value="PRK11308.1"/>
    <property type="match status" value="2"/>
</dbReference>
<dbReference type="KEGG" id="nsl:BOX37_14500"/>
<proteinExistence type="inferred from homology"/>
<keyword evidence="2" id="KW-0813">Transport</keyword>
<dbReference type="EMBL" id="CP018082">
    <property type="protein sequence ID" value="APE34958.1"/>
    <property type="molecule type" value="Genomic_DNA"/>
</dbReference>
<comment type="similarity">
    <text evidence="1">Belongs to the ABC transporter superfamily.</text>
</comment>
<dbReference type="Pfam" id="PF00005">
    <property type="entry name" value="ABC_tran"/>
    <property type="match status" value="2"/>
</dbReference>
<evidence type="ECO:0000313" key="7">
    <source>
        <dbReference type="EMBL" id="APE34958.1"/>
    </source>
</evidence>
<protein>
    <recommendedName>
        <fullName evidence="6">ABC transporter domain-containing protein</fullName>
    </recommendedName>
</protein>
<evidence type="ECO:0000256" key="3">
    <source>
        <dbReference type="ARBA" id="ARBA00022741"/>
    </source>
</evidence>
<dbReference type="GO" id="GO:0055085">
    <property type="term" value="P:transmembrane transport"/>
    <property type="evidence" value="ECO:0007669"/>
    <property type="project" value="UniProtKB-ARBA"/>
</dbReference>
<evidence type="ECO:0000256" key="2">
    <source>
        <dbReference type="ARBA" id="ARBA00022448"/>
    </source>
</evidence>
<dbReference type="InterPro" id="IPR027417">
    <property type="entry name" value="P-loop_NTPase"/>
</dbReference>
<feature type="region of interest" description="Disordered" evidence="5">
    <location>
        <begin position="600"/>
        <end position="626"/>
    </location>
</feature>
<dbReference type="GO" id="GO:0005524">
    <property type="term" value="F:ATP binding"/>
    <property type="evidence" value="ECO:0007669"/>
    <property type="project" value="UniProtKB-KW"/>
</dbReference>
<keyword evidence="8" id="KW-1185">Reference proteome</keyword>
<dbReference type="PROSITE" id="PS50893">
    <property type="entry name" value="ABC_TRANSPORTER_2"/>
    <property type="match status" value="2"/>
</dbReference>
<dbReference type="InterPro" id="IPR003593">
    <property type="entry name" value="AAA+_ATPase"/>
</dbReference>
<dbReference type="NCBIfam" id="TIGR01727">
    <property type="entry name" value="oligo_HPY"/>
    <property type="match status" value="1"/>
</dbReference>
<dbReference type="PROSITE" id="PS00211">
    <property type="entry name" value="ABC_TRANSPORTER_1"/>
    <property type="match status" value="2"/>
</dbReference>
<dbReference type="SMART" id="SM00382">
    <property type="entry name" value="AAA"/>
    <property type="match status" value="2"/>
</dbReference>
<dbReference type="InterPro" id="IPR050319">
    <property type="entry name" value="ABC_transp_ATP-bind"/>
</dbReference>
<dbReference type="Gene3D" id="3.40.50.300">
    <property type="entry name" value="P-loop containing nucleotide triphosphate hydrolases"/>
    <property type="match status" value="2"/>
</dbReference>
<dbReference type="InterPro" id="IPR013563">
    <property type="entry name" value="Oligopep_ABC_C"/>
</dbReference>
<dbReference type="AlphaFoldDB" id="A0A1J0VSE5"/>
<gene>
    <name evidence="7" type="ORF">BOX37_14500</name>
</gene>
<keyword evidence="4" id="KW-0067">ATP-binding</keyword>
<dbReference type="PANTHER" id="PTHR43776">
    <property type="entry name" value="TRANSPORT ATP-BINDING PROTEIN"/>
    <property type="match status" value="1"/>
</dbReference>